<name>A0A225AMC3_TALAT</name>
<evidence type="ECO:0000259" key="6">
    <source>
        <dbReference type="Pfam" id="PF02837"/>
    </source>
</evidence>
<dbReference type="SUPFAM" id="SSF49303">
    <property type="entry name" value="beta-Galactosidase/glucuronidase domain"/>
    <property type="match status" value="1"/>
</dbReference>
<dbReference type="InterPro" id="IPR036156">
    <property type="entry name" value="Beta-gal/glucu_dom_sf"/>
</dbReference>
<protein>
    <recommendedName>
        <fullName evidence="9">Beta-galactosidase</fullName>
    </recommendedName>
</protein>
<dbReference type="InterPro" id="IPR006103">
    <property type="entry name" value="Glyco_hydro_2_cat"/>
</dbReference>
<dbReference type="PANTHER" id="PTHR42732">
    <property type="entry name" value="BETA-GALACTOSIDASE"/>
    <property type="match status" value="1"/>
</dbReference>
<dbReference type="Gene3D" id="2.60.40.10">
    <property type="entry name" value="Immunoglobulins"/>
    <property type="match status" value="1"/>
</dbReference>
<feature type="domain" description="Glycosyl hydrolases family 2 sugar binding" evidence="6">
    <location>
        <begin position="19"/>
        <end position="149"/>
    </location>
</feature>
<dbReference type="InterPro" id="IPR017853">
    <property type="entry name" value="GH"/>
</dbReference>
<dbReference type="Gene3D" id="2.60.120.260">
    <property type="entry name" value="Galactose-binding domain-like"/>
    <property type="match status" value="1"/>
</dbReference>
<dbReference type="SUPFAM" id="SSF51445">
    <property type="entry name" value="(Trans)glycosidases"/>
    <property type="match status" value="1"/>
</dbReference>
<proteinExistence type="inferred from homology"/>
<dbReference type="AlphaFoldDB" id="A0A225AMC3"/>
<dbReference type="InterPro" id="IPR006104">
    <property type="entry name" value="Glyco_hydro_2_N"/>
</dbReference>
<dbReference type="STRING" id="1441469.A0A225AMC3"/>
<evidence type="ECO:0000259" key="4">
    <source>
        <dbReference type="Pfam" id="PF00703"/>
    </source>
</evidence>
<dbReference type="EMBL" id="LFMY01000016">
    <property type="protein sequence ID" value="OKL56086.1"/>
    <property type="molecule type" value="Genomic_DNA"/>
</dbReference>
<organism evidence="7 8">
    <name type="scientific">Talaromyces atroroseus</name>
    <dbReference type="NCBI Taxonomy" id="1441469"/>
    <lineage>
        <taxon>Eukaryota</taxon>
        <taxon>Fungi</taxon>
        <taxon>Dikarya</taxon>
        <taxon>Ascomycota</taxon>
        <taxon>Pezizomycotina</taxon>
        <taxon>Eurotiomycetes</taxon>
        <taxon>Eurotiomycetidae</taxon>
        <taxon>Eurotiales</taxon>
        <taxon>Trichocomaceae</taxon>
        <taxon>Talaromyces</taxon>
        <taxon>Talaromyces sect. Trachyspermi</taxon>
    </lineage>
</organism>
<dbReference type="RefSeq" id="XP_020116207.1">
    <property type="nucleotide sequence ID" value="XM_020263684.1"/>
</dbReference>
<dbReference type="SUPFAM" id="SSF49785">
    <property type="entry name" value="Galactose-binding domain-like"/>
    <property type="match status" value="1"/>
</dbReference>
<evidence type="ECO:0000259" key="5">
    <source>
        <dbReference type="Pfam" id="PF02836"/>
    </source>
</evidence>
<evidence type="ECO:0000313" key="8">
    <source>
        <dbReference type="Proteomes" id="UP000214365"/>
    </source>
</evidence>
<reference evidence="7 8" key="1">
    <citation type="submission" date="2015-06" db="EMBL/GenBank/DDBJ databases">
        <title>Talaromyces atroroseus IBT 11181 draft genome.</title>
        <authorList>
            <person name="Rasmussen K.B."/>
            <person name="Rasmussen S."/>
            <person name="Petersen B."/>
            <person name="Sicheritz-Ponten T."/>
            <person name="Mortensen U.H."/>
            <person name="Thrane U."/>
        </authorList>
    </citation>
    <scope>NUCLEOTIDE SEQUENCE [LARGE SCALE GENOMIC DNA]</scope>
    <source>
        <strain evidence="7 8">IBT 11181</strain>
    </source>
</reference>
<keyword evidence="3" id="KW-0326">Glycosidase</keyword>
<dbReference type="Proteomes" id="UP000214365">
    <property type="component" value="Unassembled WGS sequence"/>
</dbReference>
<evidence type="ECO:0000313" key="7">
    <source>
        <dbReference type="EMBL" id="OKL56086.1"/>
    </source>
</evidence>
<dbReference type="Gene3D" id="3.20.20.80">
    <property type="entry name" value="Glycosidases"/>
    <property type="match status" value="1"/>
</dbReference>
<keyword evidence="8" id="KW-1185">Reference proteome</keyword>
<dbReference type="GO" id="GO:0004553">
    <property type="term" value="F:hydrolase activity, hydrolyzing O-glycosyl compounds"/>
    <property type="evidence" value="ECO:0007669"/>
    <property type="project" value="InterPro"/>
</dbReference>
<feature type="domain" description="Glycoside hydrolase family 2 catalytic" evidence="5">
    <location>
        <begin position="361"/>
        <end position="540"/>
    </location>
</feature>
<evidence type="ECO:0000256" key="3">
    <source>
        <dbReference type="ARBA" id="ARBA00023295"/>
    </source>
</evidence>
<evidence type="ECO:0000256" key="2">
    <source>
        <dbReference type="ARBA" id="ARBA00022801"/>
    </source>
</evidence>
<dbReference type="PANTHER" id="PTHR42732:SF4">
    <property type="entry name" value="BETA-MANNOSIDASE"/>
    <property type="match status" value="1"/>
</dbReference>
<comment type="similarity">
    <text evidence="1">Belongs to the glycosyl hydrolase 2 family.</text>
</comment>
<dbReference type="GO" id="GO:0005975">
    <property type="term" value="P:carbohydrate metabolic process"/>
    <property type="evidence" value="ECO:0007669"/>
    <property type="project" value="InterPro"/>
</dbReference>
<gene>
    <name evidence="7" type="ORF">UA08_08783</name>
</gene>
<dbReference type="InterPro" id="IPR051913">
    <property type="entry name" value="GH2_Domain-Containing"/>
</dbReference>
<dbReference type="InterPro" id="IPR013783">
    <property type="entry name" value="Ig-like_fold"/>
</dbReference>
<dbReference type="Pfam" id="PF00703">
    <property type="entry name" value="Glyco_hydro_2"/>
    <property type="match status" value="1"/>
</dbReference>
<dbReference type="Pfam" id="PF02837">
    <property type="entry name" value="Glyco_hydro_2_N"/>
    <property type="match status" value="1"/>
</dbReference>
<dbReference type="OrthoDB" id="408320at2759"/>
<dbReference type="InterPro" id="IPR006102">
    <property type="entry name" value="Ig-like_GH2"/>
</dbReference>
<comment type="caution">
    <text evidence="7">The sequence shown here is derived from an EMBL/GenBank/DDBJ whole genome shotgun (WGS) entry which is preliminary data.</text>
</comment>
<keyword evidence="2" id="KW-0378">Hydrolase</keyword>
<dbReference type="UniPathway" id="UPA00280"/>
<dbReference type="GeneID" id="31008539"/>
<dbReference type="Pfam" id="PF02836">
    <property type="entry name" value="Glyco_hydro_2_C"/>
    <property type="match status" value="1"/>
</dbReference>
<evidence type="ECO:0000256" key="1">
    <source>
        <dbReference type="ARBA" id="ARBA00007401"/>
    </source>
</evidence>
<dbReference type="InterPro" id="IPR008979">
    <property type="entry name" value="Galactose-bd-like_sf"/>
</dbReference>
<feature type="domain" description="Glycoside hydrolase family 2 immunoglobulin-like beta-sandwich" evidence="4">
    <location>
        <begin position="274"/>
        <end position="321"/>
    </location>
</feature>
<evidence type="ECO:0008006" key="9">
    <source>
        <dbReference type="Google" id="ProtNLM"/>
    </source>
</evidence>
<sequence>MATSYPRPDFQRKALSWASLDGIWDFVFDDSDTGLSQQWHKNGIPGSEAKRDIQVPYAFQSPASGINLYEAHEVIWYERTITDIRTADEHSRGNRLLLRFGAVDYECSVWVGGSLVGSHRGGHVPFDVDVSDAFIRNSDKKTARLTVRVRDSPYDLAQPRGKQFWGPVPENIFYTPTSGIWLSVWMESVPALRLCCGSGGTVLRSDDIERGELHGKIAVTGRPAQAACSVEVEISLGGLPISTAKADLPKERDWVIVDASMKVSKPDGVCEKSPFNTDDVWYNNVALWAPEHPILYDVVLRLKHGSTGAVIDEVTTTTGMRSLSWQTGDSTFRLNGKPYFQMLLLDQGYWPETGLTPPSSEALKADIEMSKALGFNGCRKHQKVEDPRFHYWADRLGFLVWGEMANAYEFGQDYIERMNGEWTEAVKRDINHPCVITWTPVNESWAYTSLKDNIDQRNHIRSLYYLTKTLDPSRPVNDNCGWEHVITDLTTFHDYTDSLELAERCSKMEAGILGLNGKYEMFTKPIYASYSSHTLADPGSQHTAGAPVICTEFGGVNIAPAKDGASGERDWGYTTAADVEDFLKRFEKLVMAVVKGGLCCGLVYTQLCDVEQEVNGLYSYDRKEKVPVARVKAIMDAAQDHYRHTNGTSGLNKLLKHATEIVVKRNSRF</sequence>
<accession>A0A225AMC3</accession>